<evidence type="ECO:0000256" key="8">
    <source>
        <dbReference type="ARBA" id="ARBA00023287"/>
    </source>
</evidence>
<dbReference type="Gene3D" id="3.30.700.10">
    <property type="entry name" value="Glycoprotein, Type 4 Pilin"/>
    <property type="match status" value="1"/>
</dbReference>
<keyword evidence="5" id="KW-0812">Transmembrane</keyword>
<evidence type="ECO:0008006" key="12">
    <source>
        <dbReference type="Google" id="ProtNLM"/>
    </source>
</evidence>
<evidence type="ECO:0000256" key="4">
    <source>
        <dbReference type="ARBA" id="ARBA00022481"/>
    </source>
</evidence>
<dbReference type="PATRIC" id="fig|1423740.3.peg.1841"/>
<dbReference type="InterPro" id="IPR016940">
    <property type="entry name" value="ComGC"/>
</dbReference>
<dbReference type="NCBIfam" id="TIGR02532">
    <property type="entry name" value="IV_pilin_GFxxxE"/>
    <property type="match status" value="1"/>
</dbReference>
<keyword evidence="4" id="KW-0488">Methylation</keyword>
<comment type="similarity">
    <text evidence="9">Belongs to the ComGC family.</text>
</comment>
<evidence type="ECO:0000256" key="7">
    <source>
        <dbReference type="ARBA" id="ARBA00023136"/>
    </source>
</evidence>
<dbReference type="InterPro" id="IPR012902">
    <property type="entry name" value="N_methyl_site"/>
</dbReference>
<dbReference type="GO" id="GO:0009986">
    <property type="term" value="C:cell surface"/>
    <property type="evidence" value="ECO:0007669"/>
    <property type="project" value="UniProtKB-SubCell"/>
</dbReference>
<evidence type="ECO:0000313" key="11">
    <source>
        <dbReference type="Proteomes" id="UP000051048"/>
    </source>
</evidence>
<evidence type="ECO:0000313" key="10">
    <source>
        <dbReference type="EMBL" id="KRL81503.1"/>
    </source>
</evidence>
<comment type="subcellular location">
    <subcellularLocation>
        <location evidence="1">Cell membrane</location>
        <topology evidence="1">Single-pass membrane protein</topology>
    </subcellularLocation>
    <subcellularLocation>
        <location evidence="2">Cell surface</location>
    </subcellularLocation>
</comment>
<dbReference type="GO" id="GO:0005886">
    <property type="term" value="C:plasma membrane"/>
    <property type="evidence" value="ECO:0007669"/>
    <property type="project" value="UniProtKB-SubCell"/>
</dbReference>
<evidence type="ECO:0000256" key="6">
    <source>
        <dbReference type="ARBA" id="ARBA00022989"/>
    </source>
</evidence>
<comment type="caution">
    <text evidence="10">The sequence shown here is derived from an EMBL/GenBank/DDBJ whole genome shotgun (WGS) entry which is preliminary data.</text>
</comment>
<evidence type="ECO:0000256" key="9">
    <source>
        <dbReference type="ARBA" id="ARBA00043982"/>
    </source>
</evidence>
<keyword evidence="7" id="KW-0472">Membrane</keyword>
<accession>A0A0R1TJH0</accession>
<dbReference type="Proteomes" id="UP000051048">
    <property type="component" value="Unassembled WGS sequence"/>
</dbReference>
<reference evidence="10 11" key="1">
    <citation type="journal article" date="2015" name="Genome Announc.">
        <title>Expanding the biotechnology potential of lactobacilli through comparative genomics of 213 strains and associated genera.</title>
        <authorList>
            <person name="Sun Z."/>
            <person name="Harris H.M."/>
            <person name="McCann A."/>
            <person name="Guo C."/>
            <person name="Argimon S."/>
            <person name="Zhang W."/>
            <person name="Yang X."/>
            <person name="Jeffery I.B."/>
            <person name="Cooney J.C."/>
            <person name="Kagawa T.F."/>
            <person name="Liu W."/>
            <person name="Song Y."/>
            <person name="Salvetti E."/>
            <person name="Wrobel A."/>
            <person name="Rasinkangas P."/>
            <person name="Parkhill J."/>
            <person name="Rea M.C."/>
            <person name="O'Sullivan O."/>
            <person name="Ritari J."/>
            <person name="Douillard F.P."/>
            <person name="Paul Ross R."/>
            <person name="Yang R."/>
            <person name="Briner A.E."/>
            <person name="Felis G.E."/>
            <person name="de Vos W.M."/>
            <person name="Barrangou R."/>
            <person name="Klaenhammer T.R."/>
            <person name="Caufield P.W."/>
            <person name="Cui Y."/>
            <person name="Zhang H."/>
            <person name="O'Toole P.W."/>
        </authorList>
    </citation>
    <scope>NUCLEOTIDE SEQUENCE [LARGE SCALE GENOMIC DNA]</scope>
    <source>
        <strain evidence="10 11">DSM 15833</strain>
    </source>
</reference>
<evidence type="ECO:0000256" key="1">
    <source>
        <dbReference type="ARBA" id="ARBA00004162"/>
    </source>
</evidence>
<sequence>MSAFTLIEMAIVLFIISLLLLLVIPNISHQKDHANKVNMQALNQQFSTQKQLYEEEHPTATNVTVKQLVDEQYLTSEQGEKLTGSHAE</sequence>
<dbReference type="SUPFAM" id="SSF54523">
    <property type="entry name" value="Pili subunits"/>
    <property type="match status" value="1"/>
</dbReference>
<dbReference type="EMBL" id="AZFH01000036">
    <property type="protein sequence ID" value="KRL81503.1"/>
    <property type="molecule type" value="Genomic_DNA"/>
</dbReference>
<protein>
    <recommendedName>
        <fullName evidence="12">Competence protein ComGC</fullName>
    </recommendedName>
</protein>
<dbReference type="NCBIfam" id="NF040999">
    <property type="entry name" value="pilin_ComGC"/>
    <property type="match status" value="1"/>
</dbReference>
<dbReference type="InterPro" id="IPR045584">
    <property type="entry name" value="Pilin-like"/>
</dbReference>
<gene>
    <name evidence="10" type="ORF">FC36_GL001707</name>
</gene>
<organism evidence="10 11">
    <name type="scientific">Ligilactobacillus equi DSM 15833 = JCM 10991</name>
    <dbReference type="NCBI Taxonomy" id="1423740"/>
    <lineage>
        <taxon>Bacteria</taxon>
        <taxon>Bacillati</taxon>
        <taxon>Bacillota</taxon>
        <taxon>Bacilli</taxon>
        <taxon>Lactobacillales</taxon>
        <taxon>Lactobacillaceae</taxon>
        <taxon>Ligilactobacillus</taxon>
    </lineage>
</organism>
<dbReference type="STRING" id="1423740.FC36_GL001707"/>
<keyword evidence="3" id="KW-1003">Cell membrane</keyword>
<dbReference type="GO" id="GO:0030420">
    <property type="term" value="P:establishment of competence for transformation"/>
    <property type="evidence" value="ECO:0007669"/>
    <property type="project" value="UniProtKB-KW"/>
</dbReference>
<keyword evidence="8" id="KW-0178">Competence</keyword>
<name>A0A0R1TJH0_9LACO</name>
<dbReference type="AlphaFoldDB" id="A0A0R1TJH0"/>
<proteinExistence type="inferred from homology"/>
<keyword evidence="6" id="KW-1133">Transmembrane helix</keyword>
<evidence type="ECO:0000256" key="3">
    <source>
        <dbReference type="ARBA" id="ARBA00022475"/>
    </source>
</evidence>
<evidence type="ECO:0000256" key="5">
    <source>
        <dbReference type="ARBA" id="ARBA00022692"/>
    </source>
</evidence>
<evidence type="ECO:0000256" key="2">
    <source>
        <dbReference type="ARBA" id="ARBA00004241"/>
    </source>
</evidence>